<dbReference type="SMART" id="SM00220">
    <property type="entry name" value="S_TKc"/>
    <property type="match status" value="1"/>
</dbReference>
<dbReference type="InterPro" id="IPR011009">
    <property type="entry name" value="Kinase-like_dom_sf"/>
</dbReference>
<sequence length="634" mass="71952">MDRISRQPFRRAVTMDKQGTKFLPVDKLYEIVCPGAVRRELQSRLHLPEPGLSRVVSEVCGGETYEARQRHPQDRKCRRRLFAILTLIDQVHQILPIIWENLWDSALPFTTSTFQSASHGATTSIIKTRDNDEVRCLQMWTDFAREAFDVYQWTVLSPSFHFPGTYEGEAPHYDLPDRAVVPFISTFSTSQGGYSTVYKTVIHPAHYSIGGVSQSVSVLTTYLCKPQQLRGPSRLGNHIFAIKKLHEPSSASLNYEIDALKRVRRHGRANQHLVELLATYTHQGSLYMVFPWAEGDLHRFWQIHPIPDGAIMPWVMDQFLGITEGLARIHGMRLPRSAASSPDYRCYGRHGDLKPGNILWFKSGESDAGRLVIADFGLTRFHTESTKSRSNAAMIPVSPTYRAPECELGENVSSSYDIWMLGCIFSEFATWLLLGQQGLEEYARRRLTVHDVPYQCLQEDTFFKMGVNPNGNRFAEVNPSVREDILDMTLSTMLVVDRKVRSTVHRVLEKLSEMKKTGERTPGYYVQGHAEEQNAHARVNIKMSILAGKRSRNFETQKDSAEGGNGKNNSDPGSCRPQEDIAAKKPKLSGITTNFSCPFRRRNPFRFNVRDHPKCALAPFSDITLLKYVVDPTL</sequence>
<dbReference type="AlphaFoldDB" id="A0A175WA66"/>
<name>A0A175WA66_9PEZI</name>
<accession>A0A175WA66</accession>
<dbReference type="Gene3D" id="1.10.510.10">
    <property type="entry name" value="Transferase(Phosphotransferase) domain 1"/>
    <property type="match status" value="1"/>
</dbReference>
<dbReference type="OrthoDB" id="4062651at2759"/>
<dbReference type="CDD" id="cd00180">
    <property type="entry name" value="PKc"/>
    <property type="match status" value="1"/>
</dbReference>
<dbReference type="EMBL" id="LCTW02000062">
    <property type="protein sequence ID" value="KXX80351.1"/>
    <property type="molecule type" value="Genomic_DNA"/>
</dbReference>
<feature type="region of interest" description="Disordered" evidence="1">
    <location>
        <begin position="552"/>
        <end position="583"/>
    </location>
</feature>
<feature type="compositionally biased region" description="Basic and acidic residues" evidence="1">
    <location>
        <begin position="552"/>
        <end position="561"/>
    </location>
</feature>
<evidence type="ECO:0000259" key="2">
    <source>
        <dbReference type="PROSITE" id="PS50011"/>
    </source>
</evidence>
<keyword evidence="3" id="KW-0418">Kinase</keyword>
<dbReference type="GO" id="GO:0005524">
    <property type="term" value="F:ATP binding"/>
    <property type="evidence" value="ECO:0007669"/>
    <property type="project" value="InterPro"/>
</dbReference>
<dbReference type="VEuPathDB" id="FungiDB:MMYC01_204663"/>
<keyword evidence="4" id="KW-1185">Reference proteome</keyword>
<proteinExistence type="predicted"/>
<evidence type="ECO:0000256" key="1">
    <source>
        <dbReference type="SAM" id="MobiDB-lite"/>
    </source>
</evidence>
<dbReference type="PANTHER" id="PTHR24359:SF37">
    <property type="entry name" value="PROTEIN KINASE DOMAIN-CONTAINING PROTEIN"/>
    <property type="match status" value="1"/>
</dbReference>
<dbReference type="GO" id="GO:0004674">
    <property type="term" value="F:protein serine/threonine kinase activity"/>
    <property type="evidence" value="ECO:0007669"/>
    <property type="project" value="TreeGrafter"/>
</dbReference>
<evidence type="ECO:0000313" key="4">
    <source>
        <dbReference type="Proteomes" id="UP000078237"/>
    </source>
</evidence>
<gene>
    <name evidence="3" type="ORF">MMYC01_204663</name>
</gene>
<reference evidence="3 4" key="1">
    <citation type="journal article" date="2016" name="Genome Announc.">
        <title>Genome Sequence of Madurella mycetomatis mm55, Isolated from a Human Mycetoma Case in Sudan.</title>
        <authorList>
            <person name="Smit S."/>
            <person name="Derks M.F."/>
            <person name="Bervoets S."/>
            <person name="Fahal A."/>
            <person name="van Leeuwen W."/>
            <person name="van Belkum A."/>
            <person name="van de Sande W.W."/>
        </authorList>
    </citation>
    <scope>NUCLEOTIDE SEQUENCE [LARGE SCALE GENOMIC DNA]</scope>
    <source>
        <strain evidence="4">mm55</strain>
    </source>
</reference>
<evidence type="ECO:0000313" key="3">
    <source>
        <dbReference type="EMBL" id="KXX80351.1"/>
    </source>
</evidence>
<dbReference type="SUPFAM" id="SSF56112">
    <property type="entry name" value="Protein kinase-like (PK-like)"/>
    <property type="match status" value="1"/>
</dbReference>
<organism evidence="3 4">
    <name type="scientific">Madurella mycetomatis</name>
    <dbReference type="NCBI Taxonomy" id="100816"/>
    <lineage>
        <taxon>Eukaryota</taxon>
        <taxon>Fungi</taxon>
        <taxon>Dikarya</taxon>
        <taxon>Ascomycota</taxon>
        <taxon>Pezizomycotina</taxon>
        <taxon>Sordariomycetes</taxon>
        <taxon>Sordariomycetidae</taxon>
        <taxon>Sordariales</taxon>
        <taxon>Sordariales incertae sedis</taxon>
        <taxon>Madurella</taxon>
    </lineage>
</organism>
<dbReference type="STRING" id="100816.A0A175WA66"/>
<comment type="caution">
    <text evidence="3">The sequence shown here is derived from an EMBL/GenBank/DDBJ whole genome shotgun (WGS) entry which is preliminary data.</text>
</comment>
<keyword evidence="3" id="KW-0808">Transferase</keyword>
<protein>
    <submittedName>
        <fullName evidence="3">Cyclin-dependent kinase E-1</fullName>
    </submittedName>
</protein>
<feature type="domain" description="Protein kinase" evidence="2">
    <location>
        <begin position="183"/>
        <end position="514"/>
    </location>
</feature>
<dbReference type="PROSITE" id="PS50011">
    <property type="entry name" value="PROTEIN_KINASE_DOM"/>
    <property type="match status" value="1"/>
</dbReference>
<dbReference type="InterPro" id="IPR000719">
    <property type="entry name" value="Prot_kinase_dom"/>
</dbReference>
<dbReference type="Proteomes" id="UP000078237">
    <property type="component" value="Unassembled WGS sequence"/>
</dbReference>
<dbReference type="Pfam" id="PF00069">
    <property type="entry name" value="Pkinase"/>
    <property type="match status" value="1"/>
</dbReference>
<dbReference type="PANTHER" id="PTHR24359">
    <property type="entry name" value="SERINE/THREONINE-PROTEIN KINASE SBK1"/>
    <property type="match status" value="1"/>
</dbReference>